<dbReference type="Gene3D" id="3.30.2310.20">
    <property type="entry name" value="RelE-like"/>
    <property type="match status" value="1"/>
</dbReference>
<dbReference type="InterPro" id="IPR035093">
    <property type="entry name" value="RelE/ParE_toxin_dom_sf"/>
</dbReference>
<keyword evidence="2" id="KW-1277">Toxin-antitoxin system</keyword>
<evidence type="ECO:0000256" key="1">
    <source>
        <dbReference type="ARBA" id="ARBA00006226"/>
    </source>
</evidence>
<accession>A0A963Z330</accession>
<evidence type="ECO:0000256" key="2">
    <source>
        <dbReference type="ARBA" id="ARBA00022649"/>
    </source>
</evidence>
<comment type="similarity">
    <text evidence="1 3">Belongs to the RelE toxin family.</text>
</comment>
<dbReference type="Pfam" id="PF05016">
    <property type="entry name" value="ParE_toxin"/>
    <property type="match status" value="1"/>
</dbReference>
<dbReference type="InterPro" id="IPR051803">
    <property type="entry name" value="TA_system_RelE-like_toxin"/>
</dbReference>
<sequence>MTGRLRLSPKAQSDIEDIWNHTSDRWGLTQAEIYLRRLGERMELLSEHPHMGHPCPDIRVGYYRFSYEAHILFYRFVGAGIEVVRILHKAMDVSRHLD</sequence>
<dbReference type="RefSeq" id="WP_227307644.1">
    <property type="nucleotide sequence ID" value="NZ_JAESVA010000003.1"/>
</dbReference>
<dbReference type="InterPro" id="IPR028344">
    <property type="entry name" value="ParE1/4"/>
</dbReference>
<protein>
    <recommendedName>
        <fullName evidence="3">Toxin</fullName>
    </recommendedName>
</protein>
<dbReference type="InterPro" id="IPR007712">
    <property type="entry name" value="RelE/ParE_toxin"/>
</dbReference>
<reference evidence="4 5" key="1">
    <citation type="journal article" date="2021" name="Microorganisms">
        <title>Acidisoma silvae sp. nov. and Acidisomacellulosilytica sp. nov., Two Acidophilic Bacteria Isolated from Decaying Wood, Hydrolyzing Cellulose and Producing Poly-3-hydroxybutyrate.</title>
        <authorList>
            <person name="Mieszkin S."/>
            <person name="Pouder E."/>
            <person name="Uroz S."/>
            <person name="Simon-Colin C."/>
            <person name="Alain K."/>
        </authorList>
    </citation>
    <scope>NUCLEOTIDE SEQUENCE [LARGE SCALE GENOMIC DNA]</scope>
    <source>
        <strain evidence="4 5">HW T5.17</strain>
    </source>
</reference>
<gene>
    <name evidence="4" type="ORF">ACELLULO517_12210</name>
</gene>
<evidence type="ECO:0000313" key="4">
    <source>
        <dbReference type="EMBL" id="MCB8881000.1"/>
    </source>
</evidence>
<keyword evidence="5" id="KW-1185">Reference proteome</keyword>
<dbReference type="Proteomes" id="UP000721844">
    <property type="component" value="Unassembled WGS sequence"/>
</dbReference>
<dbReference type="AlphaFoldDB" id="A0A963Z330"/>
<evidence type="ECO:0000256" key="3">
    <source>
        <dbReference type="PIRNR" id="PIRNR029218"/>
    </source>
</evidence>
<dbReference type="EMBL" id="JAESVA010000003">
    <property type="protein sequence ID" value="MCB8881000.1"/>
    <property type="molecule type" value="Genomic_DNA"/>
</dbReference>
<proteinExistence type="inferred from homology"/>
<organism evidence="4 5">
    <name type="scientific">Acidisoma cellulosilyticum</name>
    <dbReference type="NCBI Taxonomy" id="2802395"/>
    <lineage>
        <taxon>Bacteria</taxon>
        <taxon>Pseudomonadati</taxon>
        <taxon>Pseudomonadota</taxon>
        <taxon>Alphaproteobacteria</taxon>
        <taxon>Acetobacterales</taxon>
        <taxon>Acidocellaceae</taxon>
        <taxon>Acidisoma</taxon>
    </lineage>
</organism>
<comment type="caution">
    <text evidence="4">The sequence shown here is derived from an EMBL/GenBank/DDBJ whole genome shotgun (WGS) entry which is preliminary data.</text>
</comment>
<dbReference type="PANTHER" id="PTHR33755">
    <property type="entry name" value="TOXIN PARE1-RELATED"/>
    <property type="match status" value="1"/>
</dbReference>
<evidence type="ECO:0000313" key="5">
    <source>
        <dbReference type="Proteomes" id="UP000721844"/>
    </source>
</evidence>
<name>A0A963Z330_9PROT</name>
<dbReference type="PANTHER" id="PTHR33755:SF9">
    <property type="entry name" value="TOXIN PARE1"/>
    <property type="match status" value="1"/>
</dbReference>
<dbReference type="PIRSF" id="PIRSF029218">
    <property type="entry name" value="ParE"/>
    <property type="match status" value="1"/>
</dbReference>